<proteinExistence type="predicted"/>
<evidence type="ECO:0000313" key="1">
    <source>
        <dbReference type="EMBL" id="MBP0494118.1"/>
    </source>
</evidence>
<dbReference type="InterPro" id="IPR011013">
    <property type="entry name" value="Gal_mutarotase_sf_dom"/>
</dbReference>
<dbReference type="SUPFAM" id="SSF74650">
    <property type="entry name" value="Galactose mutarotase-like"/>
    <property type="match status" value="1"/>
</dbReference>
<dbReference type="InterPro" id="IPR037481">
    <property type="entry name" value="LacX"/>
</dbReference>
<evidence type="ECO:0000313" key="2">
    <source>
        <dbReference type="Proteomes" id="UP000677537"/>
    </source>
</evidence>
<comment type="caution">
    <text evidence="1">The sequence shown here is derived from an EMBL/GenBank/DDBJ whole genome shotgun (WGS) entry which is preliminary data.</text>
</comment>
<dbReference type="Gene3D" id="2.70.98.10">
    <property type="match status" value="1"/>
</dbReference>
<protein>
    <submittedName>
        <fullName evidence="1">Aldose 1-epimerase family protein</fullName>
    </submittedName>
</protein>
<organism evidence="1 2">
    <name type="scientific">Roseomonas indoligenes</name>
    <dbReference type="NCBI Taxonomy" id="2820811"/>
    <lineage>
        <taxon>Bacteria</taxon>
        <taxon>Pseudomonadati</taxon>
        <taxon>Pseudomonadota</taxon>
        <taxon>Alphaproteobacteria</taxon>
        <taxon>Acetobacterales</taxon>
        <taxon>Roseomonadaceae</taxon>
        <taxon>Roseomonas</taxon>
    </lineage>
</organism>
<reference evidence="1" key="1">
    <citation type="submission" date="2021-03" db="EMBL/GenBank/DDBJ databases">
        <authorList>
            <person name="So Y."/>
        </authorList>
    </citation>
    <scope>NUCLEOTIDE SEQUENCE</scope>
    <source>
        <strain evidence="1">SG15</strain>
    </source>
</reference>
<dbReference type="CDD" id="cd09024">
    <property type="entry name" value="Aldose_epim_lacX"/>
    <property type="match status" value="1"/>
</dbReference>
<sequence>MPDEMHRFGDDHLTATVSADGAELRGLRDAGGGEWLWQAGPEWPRHAPILFPIVGRLPGDVLRHDGRAHRLTQHGFARDRRFAWLRRDELGCALRLADDEATREAYPFAFTLEVEWAVAEGALSCAVTVSNPGQGPLPFLVGGHPAFAWPLPGAASAEGHGILFPGIEALSARRLKGGLVDAAEAIPLRNGFLPLDPALFEKDAIVLPDFPVRKLRYLAPGAALEMEWEGYPDFGLWSKPGAPFLCLEPWCGTAAPLGWDGEFMDRPGVTVLAPGHSRRFRWQVQPGRSPN</sequence>
<dbReference type="GO" id="GO:0030246">
    <property type="term" value="F:carbohydrate binding"/>
    <property type="evidence" value="ECO:0007669"/>
    <property type="project" value="InterPro"/>
</dbReference>
<gene>
    <name evidence="1" type="ORF">J5Y10_15135</name>
</gene>
<keyword evidence="2" id="KW-1185">Reference proteome</keyword>
<dbReference type="GO" id="GO:0005975">
    <property type="term" value="P:carbohydrate metabolic process"/>
    <property type="evidence" value="ECO:0007669"/>
    <property type="project" value="InterPro"/>
</dbReference>
<name>A0A940MU07_9PROT</name>
<dbReference type="AlphaFoldDB" id="A0A940MU07"/>
<dbReference type="InterPro" id="IPR014718">
    <property type="entry name" value="GH-type_carb-bd"/>
</dbReference>
<dbReference type="GO" id="GO:0016853">
    <property type="term" value="F:isomerase activity"/>
    <property type="evidence" value="ECO:0007669"/>
    <property type="project" value="InterPro"/>
</dbReference>
<dbReference type="Proteomes" id="UP000677537">
    <property type="component" value="Unassembled WGS sequence"/>
</dbReference>
<dbReference type="Pfam" id="PF01263">
    <property type="entry name" value="Aldose_epim"/>
    <property type="match status" value="1"/>
</dbReference>
<accession>A0A940MU07</accession>
<dbReference type="InterPro" id="IPR008183">
    <property type="entry name" value="Aldose_1/G6P_1-epimerase"/>
</dbReference>
<dbReference type="EMBL" id="JAGIZA010000009">
    <property type="protein sequence ID" value="MBP0494118.1"/>
    <property type="molecule type" value="Genomic_DNA"/>
</dbReference>
<dbReference type="RefSeq" id="WP_209374875.1">
    <property type="nucleotide sequence ID" value="NZ_JAGIZA010000009.1"/>
</dbReference>